<dbReference type="EMBL" id="JAJNOR010000009">
    <property type="protein sequence ID" value="MCD2493558.1"/>
    <property type="molecule type" value="Genomic_DNA"/>
</dbReference>
<evidence type="ECO:0000313" key="3">
    <source>
        <dbReference type="EMBL" id="MCD2493558.1"/>
    </source>
</evidence>
<dbReference type="Proteomes" id="UP001299265">
    <property type="component" value="Unassembled WGS sequence"/>
</dbReference>
<comment type="similarity">
    <text evidence="1">Belongs to the UPF0597 family.</text>
</comment>
<keyword evidence="4" id="KW-1185">Reference proteome</keyword>
<feature type="domain" description="Serine dehydratase-like alpha subunit" evidence="2">
    <location>
        <begin position="90"/>
        <end position="416"/>
    </location>
</feature>
<dbReference type="RefSeq" id="WP_231063406.1">
    <property type="nucleotide sequence ID" value="NZ_JAJNOR010000009.1"/>
</dbReference>
<reference evidence="3 4" key="1">
    <citation type="submission" date="2021-11" db="EMBL/GenBank/DDBJ databases">
        <title>Lacrimispora sp. nov. NSJ-141 isolated from human feces.</title>
        <authorList>
            <person name="Abdugheni R."/>
        </authorList>
    </citation>
    <scope>NUCLEOTIDE SEQUENCE [LARGE SCALE GENOMIC DNA]</scope>
    <source>
        <strain evidence="3 4">NSJ-141</strain>
    </source>
</reference>
<sequence length="421" mass="44590">MNKSSYNNYVAILRSELLPALGCTEPIAIAYCAAKARQTLGCMPDTISVACSGNIIKNVKGVTVPNSGGLKGVEAAAVLGIIGGDADKELEVLEHVSGRDIEETEAFLKTGKCTVSLQEGEENLYVMCTLKSGTDTASVELKTKHNHISKIEKNGKVVFSQPDVVTEEAGNKKLLNLEEIYEFANCVKIDDVKEIIDRQIQMNMAIAEEGVQNSWGVNVGAECLKMSGDDTLRRAEALAAAGSDARMSGCPMPVVINSGSGNQGITLTAPVVTYAKDLKASEEKLIRAMVLANLISIHQKRFIGNLSAYCGATSAATAAACGVAYLYDESMEVISNTIINSIATIGGMVCDGAKPSCAAKIRSAVDTAMLAYRLAKDGRVYQSGEGLVEKDAETTIRNVGRMGRVGMASTDVEILNIMIGQ</sequence>
<gene>
    <name evidence="3" type="ORF">LQE92_13125</name>
</gene>
<dbReference type="PANTHER" id="PTHR30501">
    <property type="entry name" value="UPF0597 PROTEIN YHAM"/>
    <property type="match status" value="1"/>
</dbReference>
<protein>
    <recommendedName>
        <fullName evidence="1">UPF0597 protein LQE92_13125</fullName>
    </recommendedName>
</protein>
<dbReference type="AlphaFoldDB" id="A0AAP2W8I5"/>
<keyword evidence="3" id="KW-0456">Lyase</keyword>
<evidence type="ECO:0000256" key="1">
    <source>
        <dbReference type="HAMAP-Rule" id="MF_01845"/>
    </source>
</evidence>
<evidence type="ECO:0000259" key="2">
    <source>
        <dbReference type="Pfam" id="PF03313"/>
    </source>
</evidence>
<dbReference type="GO" id="GO:0019450">
    <property type="term" value="P:L-cysteine catabolic process to pyruvate"/>
    <property type="evidence" value="ECO:0007669"/>
    <property type="project" value="TreeGrafter"/>
</dbReference>
<dbReference type="HAMAP" id="MF_01845">
    <property type="entry name" value="UPF0597"/>
    <property type="match status" value="1"/>
</dbReference>
<dbReference type="PIRSF" id="PIRSF006054">
    <property type="entry name" value="UCP006054"/>
    <property type="match status" value="1"/>
</dbReference>
<name>A0AAP2W8I5_9FIRM</name>
<dbReference type="InterPro" id="IPR021144">
    <property type="entry name" value="UPF0597"/>
</dbReference>
<dbReference type="Pfam" id="PF03313">
    <property type="entry name" value="SDH_alpha"/>
    <property type="match status" value="1"/>
</dbReference>
<evidence type="ECO:0000313" key="4">
    <source>
        <dbReference type="Proteomes" id="UP001299265"/>
    </source>
</evidence>
<comment type="caution">
    <text evidence="3">The sequence shown here is derived from an EMBL/GenBank/DDBJ whole genome shotgun (WGS) entry which is preliminary data.</text>
</comment>
<proteinExistence type="inferred from homology"/>
<dbReference type="InterPro" id="IPR005130">
    <property type="entry name" value="Ser_deHydtase-like_asu"/>
</dbReference>
<accession>A0AAP2W8I5</accession>
<dbReference type="GO" id="GO:0080146">
    <property type="term" value="F:L-cysteine desulfhydrase activity"/>
    <property type="evidence" value="ECO:0007669"/>
    <property type="project" value="TreeGrafter"/>
</dbReference>
<organism evidence="3 4">
    <name type="scientific">Lientehia hominis</name>
    <dbReference type="NCBI Taxonomy" id="2897778"/>
    <lineage>
        <taxon>Bacteria</taxon>
        <taxon>Bacillati</taxon>
        <taxon>Bacillota</taxon>
        <taxon>Clostridia</taxon>
        <taxon>Lachnospirales</taxon>
        <taxon>Lachnospiraceae</taxon>
        <taxon>Lientehia</taxon>
    </lineage>
</organism>
<dbReference type="PANTHER" id="PTHR30501:SF2">
    <property type="entry name" value="UPF0597 PROTEIN YHAM"/>
    <property type="match status" value="1"/>
</dbReference>